<dbReference type="Pfam" id="PF26226">
    <property type="entry name" value="DUF8052"/>
    <property type="match status" value="1"/>
</dbReference>
<dbReference type="Proteomes" id="UP000198397">
    <property type="component" value="Unassembled WGS sequence"/>
</dbReference>
<dbReference type="RefSeq" id="WP_394335414.1">
    <property type="nucleotide sequence ID" value="NZ_FZNQ01000007.1"/>
</dbReference>
<dbReference type="AlphaFoldDB" id="A0A238WF99"/>
<keyword evidence="4" id="KW-1185">Reference proteome</keyword>
<evidence type="ECO:0000256" key="1">
    <source>
        <dbReference type="SAM" id="MobiDB-lite"/>
    </source>
</evidence>
<evidence type="ECO:0000313" key="4">
    <source>
        <dbReference type="Proteomes" id="UP000198397"/>
    </source>
</evidence>
<organism evidence="3 4">
    <name type="scientific">Halorubrum vacuolatum</name>
    <name type="common">Natronobacterium vacuolatum</name>
    <dbReference type="NCBI Taxonomy" id="63740"/>
    <lineage>
        <taxon>Archaea</taxon>
        <taxon>Methanobacteriati</taxon>
        <taxon>Methanobacteriota</taxon>
        <taxon>Stenosarchaea group</taxon>
        <taxon>Halobacteria</taxon>
        <taxon>Halobacteriales</taxon>
        <taxon>Haloferacaceae</taxon>
        <taxon>Halorubrum</taxon>
    </lineage>
</organism>
<gene>
    <name evidence="3" type="ORF">SAMN06264855_107104</name>
</gene>
<protein>
    <recommendedName>
        <fullName evidence="2">DUF8052 domain-containing protein</fullName>
    </recommendedName>
</protein>
<feature type="region of interest" description="Disordered" evidence="1">
    <location>
        <begin position="1"/>
        <end position="50"/>
    </location>
</feature>
<evidence type="ECO:0000259" key="2">
    <source>
        <dbReference type="Pfam" id="PF26226"/>
    </source>
</evidence>
<reference evidence="3 4" key="1">
    <citation type="submission" date="2017-06" db="EMBL/GenBank/DDBJ databases">
        <authorList>
            <person name="Kim H.J."/>
            <person name="Triplett B.A."/>
        </authorList>
    </citation>
    <scope>NUCLEOTIDE SEQUENCE [LARGE SCALE GENOMIC DNA]</scope>
    <source>
        <strain evidence="3 4">DSM 8800</strain>
    </source>
</reference>
<accession>A0A238WF99</accession>
<dbReference type="EMBL" id="FZNQ01000007">
    <property type="protein sequence ID" value="SNR45252.1"/>
    <property type="molecule type" value="Genomic_DNA"/>
</dbReference>
<name>A0A238WF99_HALVU</name>
<evidence type="ECO:0000313" key="3">
    <source>
        <dbReference type="EMBL" id="SNR45252.1"/>
    </source>
</evidence>
<sequence>MSDIDGGDDPPAYTGDDPSAYAEEGAVTGRADTGPGEEGADEGTARPEWEDGYLDRVAERLMYNYDLERGHAAGGERFDLYGRMELHSQKHFFHPSFNFAHHETVEHLFARRVDRPRTTDLNRLIELGHDLADERVEANEEHYGTEFTFVLVAEEITDDVAGYVDGFRDRTLLKYGYFGHYEVNLVVVAPEDERLVASEQADVATAFRTWAPIEREEPTILDLIARRFQV</sequence>
<proteinExistence type="predicted"/>
<feature type="domain" description="DUF8052" evidence="2">
    <location>
        <begin position="52"/>
        <end position="208"/>
    </location>
</feature>
<dbReference type="InterPro" id="IPR058365">
    <property type="entry name" value="DUF8052"/>
</dbReference>